<dbReference type="EMBL" id="CAJPEX010000001">
    <property type="protein sequence ID" value="CAG0912203.1"/>
    <property type="molecule type" value="Genomic_DNA"/>
</dbReference>
<evidence type="ECO:0000313" key="2">
    <source>
        <dbReference type="Proteomes" id="UP000678499"/>
    </source>
</evidence>
<protein>
    <recommendedName>
        <fullName evidence="3">DUF229 domain containing protein</fullName>
    </recommendedName>
</protein>
<dbReference type="EMBL" id="OA882038">
    <property type="protein sequence ID" value="CAD7272051.1"/>
    <property type="molecule type" value="Genomic_DNA"/>
</dbReference>
<evidence type="ECO:0008006" key="3">
    <source>
        <dbReference type="Google" id="ProtNLM"/>
    </source>
</evidence>
<dbReference type="SUPFAM" id="SSF53649">
    <property type="entry name" value="Alkaline phosphatase-like"/>
    <property type="match status" value="1"/>
</dbReference>
<accession>A0A7R9BCL5</accession>
<dbReference type="PANTHER" id="PTHR10974:SF1">
    <property type="entry name" value="FI08016P-RELATED"/>
    <property type="match status" value="1"/>
</dbReference>
<gene>
    <name evidence="1" type="ORF">NMOB1V02_LOCUS3</name>
</gene>
<dbReference type="GO" id="GO:0005615">
    <property type="term" value="C:extracellular space"/>
    <property type="evidence" value="ECO:0007669"/>
    <property type="project" value="TreeGrafter"/>
</dbReference>
<evidence type="ECO:0000313" key="1">
    <source>
        <dbReference type="EMBL" id="CAD7272051.1"/>
    </source>
</evidence>
<dbReference type="OrthoDB" id="413313at2759"/>
<proteinExistence type="predicted"/>
<organism evidence="1">
    <name type="scientific">Notodromas monacha</name>
    <dbReference type="NCBI Taxonomy" id="399045"/>
    <lineage>
        <taxon>Eukaryota</taxon>
        <taxon>Metazoa</taxon>
        <taxon>Ecdysozoa</taxon>
        <taxon>Arthropoda</taxon>
        <taxon>Crustacea</taxon>
        <taxon>Oligostraca</taxon>
        <taxon>Ostracoda</taxon>
        <taxon>Podocopa</taxon>
        <taxon>Podocopida</taxon>
        <taxon>Cypridocopina</taxon>
        <taxon>Cypridoidea</taxon>
        <taxon>Cyprididae</taxon>
        <taxon>Notodromas</taxon>
    </lineage>
</organism>
<sequence>MFMRRKFLRAQNVKRITHLSGGLLLVILGMNLAKWLYLRRNFRTQDDIWVSKQTLFSYPRISDSIRIACSQFRLPLWGEVFQSYRKSFPRKHPDCSEFRSWISILGDKVVILNSVGDQVTCNFSEILRMEEGYYIMLPVVMSNSSYSLRFTDVLQVKCRNSSSQKEWAEVIYAARKNPAIVTTSTNRTPDFTETLRQEHKLPPKVELNVLVWMFDGISSSFFLRNVPKAASYLTNSTDGVLFRNFNTVGRNSLPNMIPFWTEHSCAIARLTHPFVDTGMNHAEWLEPTKAKTLHVDDLPPLLISDYLRSGYVTAFYEDFQVIDAYDSIFNDPGKYWMIRNFRKPPAHYYSRPFMCNRFKLFKKPSPKCIGNLRSSTHAQNLAQSWWKQHEQENKFFFFNQMTYTHGSLTELNMIDTELEGFFESWMNSDQVRNNTIVIIMSDHGNHVLRNETVLEGMLDQRLPWVFMLVPPWFDSKFPEQMKALRSNAHDRLVTLYDVHATLKHALKGIDETYIRRWPGYSLFTTVPMNRTCRTAGIPANYCGCLREIDKGVPFDTIRNVTEQSIRQLNEHVLTKFMKAEKKKATTTANPISFPCTNWTLHAIQHYKVVKTQGSENTTGTDDIAFYLISFLANPDNVGFKVIIENDVTNSLLRLVVDSIQMTKNEGLGYCIRGKHPTLAKYCCCRQ</sequence>
<dbReference type="InterPro" id="IPR004245">
    <property type="entry name" value="DUF229"/>
</dbReference>
<dbReference type="Gene3D" id="3.40.720.10">
    <property type="entry name" value="Alkaline Phosphatase, subunit A"/>
    <property type="match status" value="1"/>
</dbReference>
<dbReference type="InterPro" id="IPR017850">
    <property type="entry name" value="Alkaline_phosphatase_core_sf"/>
</dbReference>
<dbReference type="Pfam" id="PF02995">
    <property type="entry name" value="DUF229"/>
    <property type="match status" value="1"/>
</dbReference>
<reference evidence="1" key="1">
    <citation type="submission" date="2020-11" db="EMBL/GenBank/DDBJ databases">
        <authorList>
            <person name="Tran Van P."/>
        </authorList>
    </citation>
    <scope>NUCLEOTIDE SEQUENCE</scope>
</reference>
<dbReference type="Proteomes" id="UP000678499">
    <property type="component" value="Unassembled WGS sequence"/>
</dbReference>
<dbReference type="PANTHER" id="PTHR10974">
    <property type="entry name" value="FI08016P-RELATED"/>
    <property type="match status" value="1"/>
</dbReference>
<dbReference type="AlphaFoldDB" id="A0A7R9BCL5"/>
<keyword evidence="2" id="KW-1185">Reference proteome</keyword>
<name>A0A7R9BCL5_9CRUS</name>